<feature type="transmembrane region" description="Helical" evidence="1">
    <location>
        <begin position="301"/>
        <end position="323"/>
    </location>
</feature>
<feature type="transmembrane region" description="Helical" evidence="1">
    <location>
        <begin position="49"/>
        <end position="74"/>
    </location>
</feature>
<keyword evidence="1" id="KW-0472">Membrane</keyword>
<dbReference type="Pfam" id="PF04235">
    <property type="entry name" value="DUF418"/>
    <property type="match status" value="1"/>
</dbReference>
<evidence type="ECO:0000256" key="1">
    <source>
        <dbReference type="SAM" id="Phobius"/>
    </source>
</evidence>
<feature type="transmembrane region" description="Helical" evidence="1">
    <location>
        <begin position="12"/>
        <end position="29"/>
    </location>
</feature>
<dbReference type="EMBL" id="AHEU01000045">
    <property type="protein sequence ID" value="EJR26749.1"/>
    <property type="molecule type" value="Genomic_DNA"/>
</dbReference>
<dbReference type="AlphaFoldDB" id="J8HM28"/>
<feature type="transmembrane region" description="Helical" evidence="1">
    <location>
        <begin position="133"/>
        <end position="149"/>
    </location>
</feature>
<dbReference type="PATRIC" id="fig|1053226.3.peg.5176"/>
<feature type="transmembrane region" description="Helical" evidence="1">
    <location>
        <begin position="199"/>
        <end position="217"/>
    </location>
</feature>
<protein>
    <recommendedName>
        <fullName evidence="2">DUF418 domain-containing protein</fullName>
    </recommendedName>
</protein>
<evidence type="ECO:0000313" key="3">
    <source>
        <dbReference type="EMBL" id="EJR26749.1"/>
    </source>
</evidence>
<name>J8HM28_BACCE</name>
<keyword evidence="1" id="KW-0812">Transmembrane</keyword>
<sequence>MQQKVRIHSLDMIRGIAILCILFANLPTMTGLDSFNQAGYSGIDKVVRFLVDLLISSKFYTIFAFLFGVGFYIFMRNTEKKGYPIYKLFSRRLCILLLFGVIHFIFLWYGDILHAYAIAGFVLLFFYKRSTKLIFITGFSFLLVSYTLHASPSIPEEIPKYYQYMFTGNTTNHTVNLFLNYLHQVKARLFFLMTQEFQQLLIGIPEYIGLFLIGLWAGKKNIFRRVSELRGKIQILQWSSLFLSCLLSLPIIYYFIETDIYYSSHIQLWILFGGKSLAIFYICFLLLICENEKYVGWLQPFMSVGNFALTNYISQSILTLMILSACFQDISQLTYWQLCIFGILICIVQCIFSTLWSKYFRYGPIEWLWRKWIYKWGTASISEKNHAKSIQDFIQFFG</sequence>
<accession>J8HM28</accession>
<organism evidence="4 5">
    <name type="scientific">Bacillus cereus VD048</name>
    <dbReference type="NCBI Taxonomy" id="1053226"/>
    <lineage>
        <taxon>Bacteria</taxon>
        <taxon>Bacillati</taxon>
        <taxon>Bacillota</taxon>
        <taxon>Bacilli</taxon>
        <taxon>Bacillales</taxon>
        <taxon>Bacillaceae</taxon>
        <taxon>Bacillus</taxon>
        <taxon>Bacillus cereus group</taxon>
    </lineage>
</organism>
<feature type="transmembrane region" description="Helical" evidence="1">
    <location>
        <begin position="268"/>
        <end position="289"/>
    </location>
</feature>
<feature type="transmembrane region" description="Helical" evidence="1">
    <location>
        <begin position="95"/>
        <end position="127"/>
    </location>
</feature>
<feature type="domain" description="DUF418" evidence="2">
    <location>
        <begin position="217"/>
        <end position="375"/>
    </location>
</feature>
<reference evidence="4 5" key="1">
    <citation type="submission" date="2012-04" db="EMBL/GenBank/DDBJ databases">
        <title>The Genome Sequence of Bacillus cereus VD048.</title>
        <authorList>
            <consortium name="The Broad Institute Genome Sequencing Platform"/>
            <consortium name="The Broad Institute Genome Sequencing Center for Infectious Disease"/>
            <person name="Feldgarden M."/>
            <person name="Van der Auwera G.A."/>
            <person name="Mahillon J."/>
            <person name="Duprez V."/>
            <person name="Timmery S."/>
            <person name="Mattelet C."/>
            <person name="Dierick K."/>
            <person name="Sun M."/>
            <person name="Yu Z."/>
            <person name="Zhu L."/>
            <person name="Hu X."/>
            <person name="Shank E.B."/>
            <person name="Swiecicka I."/>
            <person name="Hansen B.M."/>
            <person name="Andrup L."/>
            <person name="Young S.K."/>
            <person name="Zeng Q."/>
            <person name="Gargeya S."/>
            <person name="Fitzgerald M."/>
            <person name="Haas B."/>
            <person name="Abouelleil A."/>
            <person name="Alvarado L."/>
            <person name="Arachchi H.M."/>
            <person name="Berlin A."/>
            <person name="Chapman S.B."/>
            <person name="Goldberg J."/>
            <person name="Griggs A."/>
            <person name="Gujja S."/>
            <person name="Hansen M."/>
            <person name="Howarth C."/>
            <person name="Imamovic A."/>
            <person name="Larimer J."/>
            <person name="McCowen C."/>
            <person name="Montmayeur A."/>
            <person name="Murphy C."/>
            <person name="Neiman D."/>
            <person name="Pearson M."/>
            <person name="Priest M."/>
            <person name="Roberts A."/>
            <person name="Saif S."/>
            <person name="Shea T."/>
            <person name="Sisk P."/>
            <person name="Sykes S."/>
            <person name="Wortman J."/>
            <person name="Nusbaum C."/>
            <person name="Birren B."/>
        </authorList>
    </citation>
    <scope>NUCLEOTIDE SEQUENCE [LARGE SCALE GENOMIC DNA]</scope>
    <source>
        <strain evidence="4 5">VD048</strain>
    </source>
</reference>
<proteinExistence type="predicted"/>
<keyword evidence="1" id="KW-1133">Transmembrane helix</keyword>
<evidence type="ECO:0000313" key="5">
    <source>
        <dbReference type="Proteomes" id="UP000006960"/>
    </source>
</evidence>
<dbReference type="PANTHER" id="PTHR30590:SF3">
    <property type="entry name" value="HYPOTHETICAL MEMBRANE SPANNING PROTEIN"/>
    <property type="match status" value="1"/>
</dbReference>
<dbReference type="PANTHER" id="PTHR30590">
    <property type="entry name" value="INNER MEMBRANE PROTEIN"/>
    <property type="match status" value="1"/>
</dbReference>
<dbReference type="EMBL" id="AHEU01000043">
    <property type="protein sequence ID" value="EJR26945.1"/>
    <property type="molecule type" value="Genomic_DNA"/>
</dbReference>
<dbReference type="RefSeq" id="WP_002166779.1">
    <property type="nucleotide sequence ID" value="NZ_JH792313.1"/>
</dbReference>
<dbReference type="InterPro" id="IPR007349">
    <property type="entry name" value="DUF418"/>
</dbReference>
<feature type="transmembrane region" description="Helical" evidence="1">
    <location>
        <begin position="335"/>
        <end position="356"/>
    </location>
</feature>
<dbReference type="InterPro" id="IPR052529">
    <property type="entry name" value="Bact_Transport_Assoc"/>
</dbReference>
<dbReference type="HOGENOM" id="CLU_039610_0_1_9"/>
<feature type="transmembrane region" description="Helical" evidence="1">
    <location>
        <begin position="238"/>
        <end position="256"/>
    </location>
</feature>
<evidence type="ECO:0000259" key="2">
    <source>
        <dbReference type="Pfam" id="PF04235"/>
    </source>
</evidence>
<gene>
    <name evidence="4" type="ORF">IIG_05075</name>
    <name evidence="3" type="ORF">IIG_05306</name>
</gene>
<comment type="caution">
    <text evidence="4">The sequence shown here is derived from an EMBL/GenBank/DDBJ whole genome shotgun (WGS) entry which is preliminary data.</text>
</comment>
<evidence type="ECO:0000313" key="4">
    <source>
        <dbReference type="EMBL" id="EJR26945.1"/>
    </source>
</evidence>
<dbReference type="Proteomes" id="UP000006960">
    <property type="component" value="Unassembled WGS sequence"/>
</dbReference>